<evidence type="ECO:0000313" key="9">
    <source>
        <dbReference type="Proteomes" id="UP000823858"/>
    </source>
</evidence>
<evidence type="ECO:0000256" key="7">
    <source>
        <dbReference type="SAM" id="Phobius"/>
    </source>
</evidence>
<keyword evidence="3" id="KW-1003">Cell membrane</keyword>
<evidence type="ECO:0000256" key="1">
    <source>
        <dbReference type="ARBA" id="ARBA00004651"/>
    </source>
</evidence>
<dbReference type="InterPro" id="IPR051907">
    <property type="entry name" value="DoxX-like_oxidoreductase"/>
</dbReference>
<feature type="transmembrane region" description="Helical" evidence="7">
    <location>
        <begin position="20"/>
        <end position="38"/>
    </location>
</feature>
<reference evidence="8" key="2">
    <citation type="submission" date="2021-04" db="EMBL/GenBank/DDBJ databases">
        <authorList>
            <person name="Gilroy R."/>
        </authorList>
    </citation>
    <scope>NUCLEOTIDE SEQUENCE</scope>
    <source>
        <strain evidence="8">ChiHjej13B12-4958</strain>
    </source>
</reference>
<proteinExistence type="inferred from homology"/>
<evidence type="ECO:0000256" key="4">
    <source>
        <dbReference type="ARBA" id="ARBA00022692"/>
    </source>
</evidence>
<keyword evidence="5 7" id="KW-1133">Transmembrane helix</keyword>
<keyword evidence="4 7" id="KW-0812">Transmembrane</keyword>
<evidence type="ECO:0000256" key="5">
    <source>
        <dbReference type="ARBA" id="ARBA00022989"/>
    </source>
</evidence>
<keyword evidence="6 7" id="KW-0472">Membrane</keyword>
<accession>A0A9D2QDV9</accession>
<protein>
    <submittedName>
        <fullName evidence="8">DoxX family protein</fullName>
    </submittedName>
</protein>
<feature type="transmembrane region" description="Helical" evidence="7">
    <location>
        <begin position="58"/>
        <end position="80"/>
    </location>
</feature>
<feature type="transmembrane region" description="Helical" evidence="7">
    <location>
        <begin position="87"/>
        <end position="104"/>
    </location>
</feature>
<sequence length="155" mass="15492">MGSATSASGTSSFSGVVSDIVILVSRVAVGVILFAHGWQKFFTNGIDATAQGFEGMGVPAATAAAIFAATVELVGGALLIVGLFTPVVALLVVADMAGAFWYAHREAGTIFVGDGGYELVLALAAGAALAGALAGGRFSLDRLVFGRKRSLSPAA</sequence>
<name>A0A9D2QDV9_9CORY</name>
<organism evidence="8 9">
    <name type="scientific">Candidatus Corynebacterium faecigallinarum</name>
    <dbReference type="NCBI Taxonomy" id="2838528"/>
    <lineage>
        <taxon>Bacteria</taxon>
        <taxon>Bacillati</taxon>
        <taxon>Actinomycetota</taxon>
        <taxon>Actinomycetes</taxon>
        <taxon>Mycobacteriales</taxon>
        <taxon>Corynebacteriaceae</taxon>
        <taxon>Corynebacterium</taxon>
    </lineage>
</organism>
<dbReference type="PANTHER" id="PTHR33452">
    <property type="entry name" value="OXIDOREDUCTASE CATD-RELATED"/>
    <property type="match status" value="1"/>
</dbReference>
<reference evidence="8" key="1">
    <citation type="journal article" date="2021" name="PeerJ">
        <title>Extensive microbial diversity within the chicken gut microbiome revealed by metagenomics and culture.</title>
        <authorList>
            <person name="Gilroy R."/>
            <person name="Ravi A."/>
            <person name="Getino M."/>
            <person name="Pursley I."/>
            <person name="Horton D.L."/>
            <person name="Alikhan N.F."/>
            <person name="Baker D."/>
            <person name="Gharbi K."/>
            <person name="Hall N."/>
            <person name="Watson M."/>
            <person name="Adriaenssens E.M."/>
            <person name="Foster-Nyarko E."/>
            <person name="Jarju S."/>
            <person name="Secka A."/>
            <person name="Antonio M."/>
            <person name="Oren A."/>
            <person name="Chaudhuri R.R."/>
            <person name="La Ragione R."/>
            <person name="Hildebrand F."/>
            <person name="Pallen M.J."/>
        </authorList>
    </citation>
    <scope>NUCLEOTIDE SEQUENCE</scope>
    <source>
        <strain evidence="8">ChiHjej13B12-4958</strain>
    </source>
</reference>
<evidence type="ECO:0000256" key="6">
    <source>
        <dbReference type="ARBA" id="ARBA00023136"/>
    </source>
</evidence>
<gene>
    <name evidence="8" type="ORF">H9751_01730</name>
</gene>
<comment type="caution">
    <text evidence="8">The sequence shown here is derived from an EMBL/GenBank/DDBJ whole genome shotgun (WGS) entry which is preliminary data.</text>
</comment>
<evidence type="ECO:0000256" key="3">
    <source>
        <dbReference type="ARBA" id="ARBA00022475"/>
    </source>
</evidence>
<dbReference type="EMBL" id="DWVP01000003">
    <property type="protein sequence ID" value="HJC84274.1"/>
    <property type="molecule type" value="Genomic_DNA"/>
</dbReference>
<evidence type="ECO:0000313" key="8">
    <source>
        <dbReference type="EMBL" id="HJC84274.1"/>
    </source>
</evidence>
<comment type="subcellular location">
    <subcellularLocation>
        <location evidence="1">Cell membrane</location>
        <topology evidence="1">Multi-pass membrane protein</topology>
    </subcellularLocation>
</comment>
<dbReference type="Pfam" id="PF07681">
    <property type="entry name" value="DoxX"/>
    <property type="match status" value="1"/>
</dbReference>
<dbReference type="InterPro" id="IPR032808">
    <property type="entry name" value="DoxX"/>
</dbReference>
<feature type="transmembrane region" description="Helical" evidence="7">
    <location>
        <begin position="119"/>
        <end position="140"/>
    </location>
</feature>
<dbReference type="GO" id="GO:0005886">
    <property type="term" value="C:plasma membrane"/>
    <property type="evidence" value="ECO:0007669"/>
    <property type="project" value="UniProtKB-SubCell"/>
</dbReference>
<dbReference type="AlphaFoldDB" id="A0A9D2QDV9"/>
<evidence type="ECO:0000256" key="2">
    <source>
        <dbReference type="ARBA" id="ARBA00006679"/>
    </source>
</evidence>
<dbReference type="Proteomes" id="UP000823858">
    <property type="component" value="Unassembled WGS sequence"/>
</dbReference>
<comment type="similarity">
    <text evidence="2">Belongs to the DoxX family.</text>
</comment>
<dbReference type="PANTHER" id="PTHR33452:SF1">
    <property type="entry name" value="INNER MEMBRANE PROTEIN YPHA-RELATED"/>
    <property type="match status" value="1"/>
</dbReference>